<keyword evidence="3" id="KW-0274">FAD</keyword>
<dbReference type="EC" id="1.14.13.114" evidence="7"/>
<dbReference type="Pfam" id="PF01494">
    <property type="entry name" value="FAD_binding_3"/>
    <property type="match status" value="1"/>
</dbReference>
<feature type="domain" description="FAD-binding" evidence="6">
    <location>
        <begin position="6"/>
        <end position="349"/>
    </location>
</feature>
<evidence type="ECO:0000256" key="2">
    <source>
        <dbReference type="ARBA" id="ARBA00022630"/>
    </source>
</evidence>
<keyword evidence="5 7" id="KW-0503">Monooxygenase</keyword>
<dbReference type="PROSITE" id="PS51257">
    <property type="entry name" value="PROKAR_LIPOPROTEIN"/>
    <property type="match status" value="1"/>
</dbReference>
<dbReference type="GO" id="GO:0043731">
    <property type="term" value="F:6-hydroxynicotinate 3-monooxygenase activity"/>
    <property type="evidence" value="ECO:0007669"/>
    <property type="project" value="UniProtKB-EC"/>
</dbReference>
<dbReference type="EMBL" id="FWFJ01000003">
    <property type="protein sequence ID" value="SLN18215.1"/>
    <property type="molecule type" value="Genomic_DNA"/>
</dbReference>
<keyword evidence="2" id="KW-0285">Flavoprotein</keyword>
<dbReference type="InterPro" id="IPR050493">
    <property type="entry name" value="FAD-dep_Monooxygenase_BioMet"/>
</dbReference>
<keyword evidence="4 7" id="KW-0560">Oxidoreductase</keyword>
<dbReference type="SUPFAM" id="SSF54373">
    <property type="entry name" value="FAD-linked reductases, C-terminal domain"/>
    <property type="match status" value="1"/>
</dbReference>
<protein>
    <submittedName>
        <fullName evidence="7">6-hydroxynicotinate 3-monooxygenase</fullName>
        <ecNumber evidence="7">1.14.13.114</ecNumber>
    </submittedName>
</protein>
<dbReference type="InterPro" id="IPR036188">
    <property type="entry name" value="FAD/NAD-bd_sf"/>
</dbReference>
<dbReference type="Gene3D" id="3.50.50.60">
    <property type="entry name" value="FAD/NAD(P)-binding domain"/>
    <property type="match status" value="1"/>
</dbReference>
<name>A0A1X6YDS4_9RHOB</name>
<evidence type="ECO:0000256" key="4">
    <source>
        <dbReference type="ARBA" id="ARBA00023002"/>
    </source>
</evidence>
<dbReference type="PANTHER" id="PTHR13789">
    <property type="entry name" value="MONOOXYGENASE"/>
    <property type="match status" value="1"/>
</dbReference>
<sequence>MTPPRIAIIGAGIGGLACGLALQEAGIPFTIYEQADALTEIGAAIALSANGSRELARFGCLPGLQAASCEPSELIWRGWRDQTRIAAHPVRKNGAYRAAYGAPYFGIHRAALQRVMRAQLQGDVIRLDHRLSELSETDQGIRLDFSRQDSALVDLVIGADGIKSRVRDHVAGSGAIRYSGTSAFRGIVPATCLPHLPDPQAIQFWMGRDAHLLHYAIGPEGGDVNYFAVTEGPADWPDMNRWVIEATRDDHLKPFKGWDKAVTEMIAQSHMFARWGLFVTKPLRHWHKGRAVLIGDGAHAMVPHHGQGANTSIEDAVTLARMIAHDGLSDTEGLLTRFAARRRLRTTAIQKSATATNEVLHLHDDADLQARARRLRHFPEEFGWIHDFDTRKAPLDQAGVARLRAR</sequence>
<dbReference type="InterPro" id="IPR002938">
    <property type="entry name" value="FAD-bd"/>
</dbReference>
<proteinExistence type="predicted"/>
<keyword evidence="8" id="KW-1185">Reference proteome</keyword>
<dbReference type="OrthoDB" id="5499180at2"/>
<dbReference type="SUPFAM" id="SSF51905">
    <property type="entry name" value="FAD/NAD(P)-binding domain"/>
    <property type="match status" value="1"/>
</dbReference>
<evidence type="ECO:0000313" key="8">
    <source>
        <dbReference type="Proteomes" id="UP000194012"/>
    </source>
</evidence>
<evidence type="ECO:0000256" key="1">
    <source>
        <dbReference type="ARBA" id="ARBA00001974"/>
    </source>
</evidence>
<dbReference type="AlphaFoldDB" id="A0A1X6YDS4"/>
<dbReference type="PANTHER" id="PTHR13789:SF318">
    <property type="entry name" value="GERANYLGERANYL DIPHOSPHATE REDUCTASE"/>
    <property type="match status" value="1"/>
</dbReference>
<evidence type="ECO:0000256" key="3">
    <source>
        <dbReference type="ARBA" id="ARBA00022827"/>
    </source>
</evidence>
<evidence type="ECO:0000259" key="6">
    <source>
        <dbReference type="Pfam" id="PF01494"/>
    </source>
</evidence>
<accession>A0A1X6YDS4</accession>
<dbReference type="RefSeq" id="WP_085825558.1">
    <property type="nucleotide sequence ID" value="NZ_FWFJ01000003.1"/>
</dbReference>
<dbReference type="Proteomes" id="UP000194012">
    <property type="component" value="Unassembled WGS sequence"/>
</dbReference>
<dbReference type="PRINTS" id="PR00420">
    <property type="entry name" value="RNGMNOXGNASE"/>
</dbReference>
<evidence type="ECO:0000256" key="5">
    <source>
        <dbReference type="ARBA" id="ARBA00023033"/>
    </source>
</evidence>
<reference evidence="8" key="1">
    <citation type="submission" date="2017-03" db="EMBL/GenBank/DDBJ databases">
        <authorList>
            <person name="Rodrigo-Torres L."/>
            <person name="Arahal R.D."/>
            <person name="Lucena T."/>
        </authorList>
    </citation>
    <scope>NUCLEOTIDE SEQUENCE [LARGE SCALE GENOMIC DNA]</scope>
    <source>
        <strain evidence="8">CECT 8370</strain>
    </source>
</reference>
<dbReference type="GO" id="GO:0071949">
    <property type="term" value="F:FAD binding"/>
    <property type="evidence" value="ECO:0007669"/>
    <property type="project" value="InterPro"/>
</dbReference>
<evidence type="ECO:0000313" key="7">
    <source>
        <dbReference type="EMBL" id="SLN18215.1"/>
    </source>
</evidence>
<comment type="cofactor">
    <cofactor evidence="1">
        <name>FAD</name>
        <dbReference type="ChEBI" id="CHEBI:57692"/>
    </cofactor>
</comment>
<organism evidence="7 8">
    <name type="scientific">Roseovarius gaetbuli</name>
    <dbReference type="NCBI Taxonomy" id="1356575"/>
    <lineage>
        <taxon>Bacteria</taxon>
        <taxon>Pseudomonadati</taxon>
        <taxon>Pseudomonadota</taxon>
        <taxon>Alphaproteobacteria</taxon>
        <taxon>Rhodobacterales</taxon>
        <taxon>Roseobacteraceae</taxon>
        <taxon>Roseovarius</taxon>
    </lineage>
</organism>
<gene>
    <name evidence="7" type="primary">nicC</name>
    <name evidence="7" type="ORF">ROG8370_00572</name>
</gene>